<dbReference type="InterPro" id="IPR024775">
    <property type="entry name" value="DinB-like"/>
</dbReference>
<accession>A0A1T3F871</accession>
<dbReference type="Pfam" id="PF12867">
    <property type="entry name" value="DinB_2"/>
    <property type="match status" value="1"/>
</dbReference>
<evidence type="ECO:0000313" key="3">
    <source>
        <dbReference type="Proteomes" id="UP000188947"/>
    </source>
</evidence>
<dbReference type="OrthoDB" id="9793216at2"/>
<dbReference type="AlphaFoldDB" id="A0A1T3F871"/>
<dbReference type="RefSeq" id="WP_077564418.1">
    <property type="nucleotide sequence ID" value="NZ_CP016378.1"/>
</dbReference>
<feature type="domain" description="DinB-like" evidence="1">
    <location>
        <begin position="49"/>
        <end position="164"/>
    </location>
</feature>
<sequence>MKKSNITKMPDYYDRYINLVEDIELLDAFDKSIEQIQQIDMEQLLLLGDRVYAPEKWTIKQIIQHITDTERVFTERTTRFARQDGVTPQGFDENLFAENAKVDHRTLESLLNEMKAVRLASRAMFEGFDDETIQNSGNNYNMEMSVLAMGYTMIGHQIHHFNIIKERYLPLLQG</sequence>
<dbReference type="STRING" id="238.BBD35_16735"/>
<dbReference type="Gene3D" id="1.20.120.450">
    <property type="entry name" value="dinb family like domain"/>
    <property type="match status" value="1"/>
</dbReference>
<dbReference type="SUPFAM" id="SSF109854">
    <property type="entry name" value="DinB/YfiT-like putative metalloenzymes"/>
    <property type="match status" value="1"/>
</dbReference>
<dbReference type="eggNOG" id="COG2318">
    <property type="taxonomic scope" value="Bacteria"/>
</dbReference>
<organism evidence="2 3">
    <name type="scientific">Elizabethkingia meningoseptica</name>
    <name type="common">Chryseobacterium meningosepticum</name>
    <dbReference type="NCBI Taxonomy" id="238"/>
    <lineage>
        <taxon>Bacteria</taxon>
        <taxon>Pseudomonadati</taxon>
        <taxon>Bacteroidota</taxon>
        <taxon>Flavobacteriia</taxon>
        <taxon>Flavobacteriales</taxon>
        <taxon>Weeksellaceae</taxon>
        <taxon>Elizabethkingia</taxon>
    </lineage>
</organism>
<dbReference type="EMBL" id="MPOG01000007">
    <property type="protein sequence ID" value="OOH96701.1"/>
    <property type="molecule type" value="Genomic_DNA"/>
</dbReference>
<name>A0A1T3F871_ELIME</name>
<gene>
    <name evidence="2" type="ORF">BMF97_05375</name>
</gene>
<reference evidence="2 3" key="1">
    <citation type="submission" date="2016-11" db="EMBL/GenBank/DDBJ databases">
        <title>Genome sequence and comparative genomic analysis of clinical strain Elizabethkingia meningoseptica 61421 PRCM.</title>
        <authorList>
            <person name="Wang M."/>
            <person name="Hu S."/>
            <person name="Cao L."/>
            <person name="Jiang T."/>
            <person name="Zhou Y."/>
            <person name="Ming D."/>
        </authorList>
    </citation>
    <scope>NUCLEOTIDE SEQUENCE [LARGE SCALE GENOMIC DNA]</scope>
    <source>
        <strain evidence="2 3">61421 PRCM</strain>
    </source>
</reference>
<dbReference type="Proteomes" id="UP000188947">
    <property type="component" value="Unassembled WGS sequence"/>
</dbReference>
<comment type="caution">
    <text evidence="2">The sequence shown here is derived from an EMBL/GenBank/DDBJ whole genome shotgun (WGS) entry which is preliminary data.</text>
</comment>
<protein>
    <recommendedName>
        <fullName evidence="1">DinB-like domain-containing protein</fullName>
    </recommendedName>
</protein>
<evidence type="ECO:0000313" key="2">
    <source>
        <dbReference type="EMBL" id="OOH96701.1"/>
    </source>
</evidence>
<proteinExistence type="predicted"/>
<dbReference type="InterPro" id="IPR034660">
    <property type="entry name" value="DinB/YfiT-like"/>
</dbReference>
<keyword evidence="3" id="KW-1185">Reference proteome</keyword>
<evidence type="ECO:0000259" key="1">
    <source>
        <dbReference type="Pfam" id="PF12867"/>
    </source>
</evidence>